<sequence length="196" mass="22500">MVITQYFVAQWAALEKKGRKAVIDVSSDQSFFSARPLHANYAASKRVNTWFSKGLKVEYPWIDVLTVHSSGAAPKQGPNFFPEGRSDFEIEAARANYFKCLSFEKEGIINSLFGWGITPEEECAVAVRRSLGWESETLGHWRHGLHNFVGTIWPFNWISCIMNKREAARLSAEAKTRVKISSKWERRRRMAQIEKK</sequence>
<dbReference type="AlphaFoldDB" id="A0A7S3IPB7"/>
<reference evidence="1" key="1">
    <citation type="submission" date="2021-01" db="EMBL/GenBank/DDBJ databases">
        <authorList>
            <person name="Corre E."/>
            <person name="Pelletier E."/>
            <person name="Niang G."/>
            <person name="Scheremetjew M."/>
            <person name="Finn R."/>
            <person name="Kale V."/>
            <person name="Holt S."/>
            <person name="Cochrane G."/>
            <person name="Meng A."/>
            <person name="Brown T."/>
            <person name="Cohen L."/>
        </authorList>
    </citation>
    <scope>NUCLEOTIDE SEQUENCE</scope>
    <source>
        <strain evidence="1">S3</strain>
    </source>
</reference>
<name>A0A7S3IPB7_9SPIT</name>
<protein>
    <submittedName>
        <fullName evidence="1">Uncharacterized protein</fullName>
    </submittedName>
</protein>
<organism evidence="1">
    <name type="scientific">Strombidium inclinatum</name>
    <dbReference type="NCBI Taxonomy" id="197538"/>
    <lineage>
        <taxon>Eukaryota</taxon>
        <taxon>Sar</taxon>
        <taxon>Alveolata</taxon>
        <taxon>Ciliophora</taxon>
        <taxon>Intramacronucleata</taxon>
        <taxon>Spirotrichea</taxon>
        <taxon>Oligotrichia</taxon>
        <taxon>Strombidiidae</taxon>
        <taxon>Strombidium</taxon>
    </lineage>
</organism>
<gene>
    <name evidence="1" type="ORF">SINC0208_LOCUS9693</name>
</gene>
<dbReference type="EMBL" id="HBIH01024191">
    <property type="protein sequence ID" value="CAE0329065.1"/>
    <property type="molecule type" value="Transcribed_RNA"/>
</dbReference>
<dbReference type="SUPFAM" id="SSF51735">
    <property type="entry name" value="NAD(P)-binding Rossmann-fold domains"/>
    <property type="match status" value="1"/>
</dbReference>
<dbReference type="Gene3D" id="3.40.50.720">
    <property type="entry name" value="NAD(P)-binding Rossmann-like Domain"/>
    <property type="match status" value="1"/>
</dbReference>
<proteinExistence type="predicted"/>
<evidence type="ECO:0000313" key="1">
    <source>
        <dbReference type="EMBL" id="CAE0329065.1"/>
    </source>
</evidence>
<accession>A0A7S3IPB7</accession>
<dbReference type="InterPro" id="IPR036291">
    <property type="entry name" value="NAD(P)-bd_dom_sf"/>
</dbReference>